<protein>
    <submittedName>
        <fullName evidence="2">Uncharacterized protein</fullName>
    </submittedName>
</protein>
<organism evidence="2 3">
    <name type="scientific">Boletus reticuloceps</name>
    <dbReference type="NCBI Taxonomy" id="495285"/>
    <lineage>
        <taxon>Eukaryota</taxon>
        <taxon>Fungi</taxon>
        <taxon>Dikarya</taxon>
        <taxon>Basidiomycota</taxon>
        <taxon>Agaricomycotina</taxon>
        <taxon>Agaricomycetes</taxon>
        <taxon>Agaricomycetidae</taxon>
        <taxon>Boletales</taxon>
        <taxon>Boletineae</taxon>
        <taxon>Boletaceae</taxon>
        <taxon>Boletoideae</taxon>
        <taxon>Boletus</taxon>
    </lineage>
</organism>
<reference evidence="2" key="1">
    <citation type="submission" date="2021-03" db="EMBL/GenBank/DDBJ databases">
        <title>Evolutionary innovations through gain and loss of genes in the ectomycorrhizal Boletales.</title>
        <authorList>
            <person name="Wu G."/>
            <person name="Miyauchi S."/>
            <person name="Morin E."/>
            <person name="Yang Z.-L."/>
            <person name="Xu J."/>
            <person name="Martin F.M."/>
        </authorList>
    </citation>
    <scope>NUCLEOTIDE SEQUENCE</scope>
    <source>
        <strain evidence="2">BR01</strain>
    </source>
</reference>
<dbReference type="EMBL" id="JAGFBS010000032">
    <property type="protein sequence ID" value="KAG6371735.1"/>
    <property type="molecule type" value="Genomic_DNA"/>
</dbReference>
<proteinExistence type="predicted"/>
<gene>
    <name evidence="2" type="ORF">JVT61DRAFT_9085</name>
</gene>
<comment type="caution">
    <text evidence="2">The sequence shown here is derived from an EMBL/GenBank/DDBJ whole genome shotgun (WGS) entry which is preliminary data.</text>
</comment>
<sequence>MAKATFSVNGNGQIWDGGGPFYWVNENTDVHVLNAPAQCFSLTNPCPLVVSDIIIDNSEQSFLLVSDVSVTFSMQRSRKTPNANSNGLLSGNDSQLLSEGPTESANQGTTRTVSTSV</sequence>
<dbReference type="OrthoDB" id="1546079at2759"/>
<evidence type="ECO:0000313" key="3">
    <source>
        <dbReference type="Proteomes" id="UP000683000"/>
    </source>
</evidence>
<accession>A0A8I3A6Q1</accession>
<feature type="region of interest" description="Disordered" evidence="1">
    <location>
        <begin position="76"/>
        <end position="117"/>
    </location>
</feature>
<evidence type="ECO:0000313" key="2">
    <source>
        <dbReference type="EMBL" id="KAG6371735.1"/>
    </source>
</evidence>
<dbReference type="Proteomes" id="UP000683000">
    <property type="component" value="Unassembled WGS sequence"/>
</dbReference>
<name>A0A8I3A6Q1_9AGAM</name>
<evidence type="ECO:0000256" key="1">
    <source>
        <dbReference type="SAM" id="MobiDB-lite"/>
    </source>
</evidence>
<keyword evidence="3" id="KW-1185">Reference proteome</keyword>
<dbReference type="AlphaFoldDB" id="A0A8I3A6Q1"/>